<reference evidence="2 3" key="1">
    <citation type="journal article" date="2016" name="Front. Microbiol.">
        <title>Comparative Genomics Analysis of Streptomyces Species Reveals Their Adaptation to the Marine Environment and Their Diversity at the Genomic Level.</title>
        <authorList>
            <person name="Tian X."/>
            <person name="Zhang Z."/>
            <person name="Yang T."/>
            <person name="Chen M."/>
            <person name="Li J."/>
            <person name="Chen F."/>
            <person name="Yang J."/>
            <person name="Li W."/>
            <person name="Zhang B."/>
            <person name="Zhang Z."/>
            <person name="Wu J."/>
            <person name="Zhang C."/>
            <person name="Long L."/>
            <person name="Xiao J."/>
        </authorList>
    </citation>
    <scope>NUCLEOTIDE SEQUENCE [LARGE SCALE GENOMIC DNA]</scope>
    <source>
        <strain evidence="2 3">SCSIO 10390</strain>
    </source>
</reference>
<dbReference type="PATRIC" id="fig|933944.5.peg.5496"/>
<dbReference type="STRING" id="933944.AN215_12225"/>
<sequence>MAQAVRHNPVSMLLDDGRAHPLESSLAAVTVVLGAVAFLTALVWPGLHVLSAWTGLVGIVTGAWGQFISATTGERFALIIGLGGAAFGFYLGMAHGGLLA</sequence>
<protein>
    <recommendedName>
        <fullName evidence="4">Integral membrane protein</fullName>
    </recommendedName>
</protein>
<keyword evidence="1" id="KW-0472">Membrane</keyword>
<keyword evidence="1" id="KW-1133">Transmembrane helix</keyword>
<dbReference type="OrthoDB" id="3855413at2"/>
<keyword evidence="3" id="KW-1185">Reference proteome</keyword>
<evidence type="ECO:0000313" key="2">
    <source>
        <dbReference type="EMBL" id="OEU90280.1"/>
    </source>
</evidence>
<gene>
    <name evidence="2" type="ORF">AN215_12225</name>
</gene>
<name>A0A1E7JPW3_9ACTN</name>
<feature type="transmembrane region" description="Helical" evidence="1">
    <location>
        <begin position="21"/>
        <end position="44"/>
    </location>
</feature>
<feature type="transmembrane region" description="Helical" evidence="1">
    <location>
        <begin position="50"/>
        <end position="69"/>
    </location>
</feature>
<evidence type="ECO:0000313" key="3">
    <source>
        <dbReference type="Proteomes" id="UP000176087"/>
    </source>
</evidence>
<dbReference type="Proteomes" id="UP000176087">
    <property type="component" value="Unassembled WGS sequence"/>
</dbReference>
<comment type="caution">
    <text evidence="2">The sequence shown here is derived from an EMBL/GenBank/DDBJ whole genome shotgun (WGS) entry which is preliminary data.</text>
</comment>
<dbReference type="AlphaFoldDB" id="A0A1E7JPW3"/>
<evidence type="ECO:0000256" key="1">
    <source>
        <dbReference type="SAM" id="Phobius"/>
    </source>
</evidence>
<accession>A0A1E7JPW3</accession>
<organism evidence="2 3">
    <name type="scientific">Streptomyces abyssalis</name>
    <dbReference type="NCBI Taxonomy" id="933944"/>
    <lineage>
        <taxon>Bacteria</taxon>
        <taxon>Bacillati</taxon>
        <taxon>Actinomycetota</taxon>
        <taxon>Actinomycetes</taxon>
        <taxon>Kitasatosporales</taxon>
        <taxon>Streptomycetaceae</taxon>
        <taxon>Streptomyces</taxon>
    </lineage>
</organism>
<proteinExistence type="predicted"/>
<dbReference type="RefSeq" id="WP_070009134.1">
    <property type="nucleotide sequence ID" value="NZ_LJGS01000036.1"/>
</dbReference>
<keyword evidence="1" id="KW-0812">Transmembrane</keyword>
<evidence type="ECO:0008006" key="4">
    <source>
        <dbReference type="Google" id="ProtNLM"/>
    </source>
</evidence>
<feature type="transmembrane region" description="Helical" evidence="1">
    <location>
        <begin position="76"/>
        <end position="98"/>
    </location>
</feature>
<dbReference type="EMBL" id="LJGT01000038">
    <property type="protein sequence ID" value="OEU90280.1"/>
    <property type="molecule type" value="Genomic_DNA"/>
</dbReference>